<name>A0A3S5Y2Y0_RHOH1</name>
<evidence type="ECO:0008006" key="3">
    <source>
        <dbReference type="Google" id="ProtNLM"/>
    </source>
</evidence>
<protein>
    <recommendedName>
        <fullName evidence="3">Enoyl-CoA hydratase</fullName>
    </recommendedName>
</protein>
<organism evidence="1">
    <name type="scientific">Rhodococcus hoagii (strain 103S)</name>
    <name type="common">Rhodococcus equi</name>
    <dbReference type="NCBI Taxonomy" id="685727"/>
    <lineage>
        <taxon>Bacteria</taxon>
        <taxon>Bacillati</taxon>
        <taxon>Actinomycetota</taxon>
        <taxon>Actinomycetes</taxon>
        <taxon>Mycobacteriales</taxon>
        <taxon>Nocardiaceae</taxon>
        <taxon>Prescottella</taxon>
    </lineage>
</organism>
<reference evidence="1" key="1">
    <citation type="journal article" date="2010" name="PLoS Genet.">
        <title>The genome of a pathogenic rhodococcus: cooptive virulence underpinned by key gene acquisitions.</title>
        <authorList>
            <person name="Letek M."/>
            <person name="Gonzalez P."/>
            <person name="Macarthur I."/>
            <person name="Rodriguez H."/>
            <person name="Freeman T.C."/>
            <person name="Valero-Rello A."/>
            <person name="Blanco M."/>
            <person name="Buckley T."/>
            <person name="Cherevach I."/>
            <person name="Fahey R."/>
            <person name="Hapeshi A."/>
            <person name="Holdstock J."/>
            <person name="Leadon D."/>
            <person name="Navas J."/>
            <person name="Ocampo A."/>
            <person name="Quail M.A."/>
            <person name="Sanders M."/>
            <person name="Scortti M.M."/>
            <person name="Prescott J.F."/>
            <person name="Fogarty U."/>
            <person name="Meijer W.G."/>
            <person name="Parkhill J."/>
            <person name="Bentley S.D."/>
            <person name="Vazquez-Boland J.A."/>
        </authorList>
    </citation>
    <scope>NUCLEOTIDE SEQUENCE [LARGE SCALE GENOMIC DNA]</scope>
    <source>
        <strain evidence="1 2">103S</strain>
    </source>
</reference>
<evidence type="ECO:0000313" key="1">
    <source>
        <dbReference type="EMBL" id="CBH46885.1"/>
    </source>
</evidence>
<proteinExistence type="predicted"/>
<dbReference type="Proteomes" id="UP001154400">
    <property type="component" value="Chromosome"/>
</dbReference>
<dbReference type="EMBL" id="FN563149">
    <property type="protein sequence ID" value="CBH46885.1"/>
    <property type="molecule type" value="Genomic_DNA"/>
</dbReference>
<accession>A0A3S5Y2Y0</accession>
<dbReference type="KEGG" id="req:REQ_07690"/>
<dbReference type="AlphaFoldDB" id="A0A3S5Y2Y0"/>
<dbReference type="RefSeq" id="WP_013414902.1">
    <property type="nucleotide sequence ID" value="NC_014659.1"/>
</dbReference>
<sequence>MMRRGRKTLISLDSGNWCFGRIVGKRRCESGVRVQLLKHDADEKVPTFTVAAANSGDGFAL</sequence>
<dbReference type="GeneID" id="57576327"/>
<gene>
    <name evidence="1" type="ordered locus">REQ_07690</name>
</gene>
<evidence type="ECO:0000313" key="2">
    <source>
        <dbReference type="Proteomes" id="UP000006892"/>
    </source>
</evidence>